<keyword evidence="1" id="KW-0472">Membrane</keyword>
<feature type="transmembrane region" description="Helical" evidence="1">
    <location>
        <begin position="39"/>
        <end position="60"/>
    </location>
</feature>
<reference evidence="2 3" key="2">
    <citation type="journal article" date="2002" name="Nucleic Acids Res.">
        <title>Genome sequence of Oceanobacillus iheyensis isolated from the Iheya Ridge and its unexpected adaptive capabilities to extreme environments.</title>
        <authorList>
            <person name="Takami H."/>
            <person name="Takaki Y."/>
            <person name="Uchiyama I."/>
        </authorList>
    </citation>
    <scope>NUCLEOTIDE SEQUENCE [LARGE SCALE GENOMIC DNA]</scope>
    <source>
        <strain evidence="3">DSM 14371 / CIP 107618 / JCM 11309 / KCTC 3954 / HTE831</strain>
    </source>
</reference>
<organism evidence="2 3">
    <name type="scientific">Oceanobacillus iheyensis (strain DSM 14371 / CIP 107618 / JCM 11309 / KCTC 3954 / HTE831)</name>
    <dbReference type="NCBI Taxonomy" id="221109"/>
    <lineage>
        <taxon>Bacteria</taxon>
        <taxon>Bacillati</taxon>
        <taxon>Bacillota</taxon>
        <taxon>Bacilli</taxon>
        <taxon>Bacillales</taxon>
        <taxon>Bacillaceae</taxon>
        <taxon>Oceanobacillus</taxon>
    </lineage>
</organism>
<dbReference type="Proteomes" id="UP000000822">
    <property type="component" value="Chromosome"/>
</dbReference>
<evidence type="ECO:0000313" key="2">
    <source>
        <dbReference type="EMBL" id="BAC15393.1"/>
    </source>
</evidence>
<dbReference type="KEGG" id="oih:OB3437"/>
<keyword evidence="1" id="KW-0812">Transmembrane</keyword>
<evidence type="ECO:0000313" key="3">
    <source>
        <dbReference type="Proteomes" id="UP000000822"/>
    </source>
</evidence>
<keyword evidence="1" id="KW-1133">Transmembrane helix</keyword>
<accession>Q8EKZ5</accession>
<feature type="transmembrane region" description="Helical" evidence="1">
    <location>
        <begin position="67"/>
        <end position="91"/>
    </location>
</feature>
<dbReference type="RefSeq" id="WP_011067835.1">
    <property type="nucleotide sequence ID" value="NC_004193.1"/>
</dbReference>
<dbReference type="OrthoDB" id="2991240at2"/>
<protein>
    <submittedName>
        <fullName evidence="2">Hypothetical conserved protein</fullName>
    </submittedName>
</protein>
<name>Q8EKZ5_OCEIH</name>
<keyword evidence="3" id="KW-1185">Reference proteome</keyword>
<sequence>MQKFYLFASIVFLFLGFSHILLSSVYIDIFSIVTFGQKGEVGIIIPVIYTVISLLFALFLKKGIANWVMILLSSFALIVNLLFVFIAIYGFQEP</sequence>
<dbReference type="EMBL" id="BA000028">
    <property type="protein sequence ID" value="BAC15393.1"/>
    <property type="molecule type" value="Genomic_DNA"/>
</dbReference>
<dbReference type="STRING" id="221109.gene:10735689"/>
<dbReference type="HOGENOM" id="CLU_2383283_0_0_9"/>
<proteinExistence type="predicted"/>
<evidence type="ECO:0000256" key="1">
    <source>
        <dbReference type="SAM" id="Phobius"/>
    </source>
</evidence>
<dbReference type="AlphaFoldDB" id="Q8EKZ5"/>
<gene>
    <name evidence="2" type="ordered locus">OB3437</name>
</gene>
<reference evidence="2 3" key="1">
    <citation type="journal article" date="2001" name="FEMS Microbiol. Lett.">
        <title>Oceanobacillus iheyensis gen. nov., sp. nov., a deep-sea extremely halotolerant and alkaliphilic species isolated from a depth of 1050 m on the Iheya Ridge.</title>
        <authorList>
            <person name="Lu J."/>
            <person name="Nogi Y."/>
            <person name="Takami H."/>
        </authorList>
    </citation>
    <scope>NUCLEOTIDE SEQUENCE [LARGE SCALE GENOMIC DNA]</scope>
    <source>
        <strain evidence="3">DSM 14371 / CIP 107618 / JCM 11309 / KCTC 3954 / HTE831</strain>
    </source>
</reference>